<accession>A0A1E2RVQ6</accession>
<organism evidence="1 2">
    <name type="scientific">Methyloligella halotolerans</name>
    <dbReference type="NCBI Taxonomy" id="1177755"/>
    <lineage>
        <taxon>Bacteria</taxon>
        <taxon>Pseudomonadati</taxon>
        <taxon>Pseudomonadota</taxon>
        <taxon>Alphaproteobacteria</taxon>
        <taxon>Hyphomicrobiales</taxon>
        <taxon>Hyphomicrobiaceae</taxon>
        <taxon>Methyloligella</taxon>
    </lineage>
</organism>
<keyword evidence="2" id="KW-1185">Reference proteome</keyword>
<dbReference type="AlphaFoldDB" id="A0A1E2RVQ6"/>
<dbReference type="RefSeq" id="WP_141693998.1">
    <property type="nucleotide sequence ID" value="NZ_MASI01000008.1"/>
</dbReference>
<proteinExistence type="predicted"/>
<evidence type="ECO:0000313" key="2">
    <source>
        <dbReference type="Proteomes" id="UP000095087"/>
    </source>
</evidence>
<dbReference type="EMBL" id="MASI01000008">
    <property type="protein sequence ID" value="ODA66303.1"/>
    <property type="molecule type" value="Genomic_DNA"/>
</dbReference>
<name>A0A1E2RVQ6_9HYPH</name>
<gene>
    <name evidence="1" type="ORF">A7A08_02701</name>
</gene>
<evidence type="ECO:0000313" key="1">
    <source>
        <dbReference type="EMBL" id="ODA66303.1"/>
    </source>
</evidence>
<dbReference type="OrthoDB" id="9802872at2"/>
<dbReference type="SUPFAM" id="SSF53335">
    <property type="entry name" value="S-adenosyl-L-methionine-dependent methyltransferases"/>
    <property type="match status" value="1"/>
</dbReference>
<protein>
    <submittedName>
        <fullName evidence="1">Uncharacterized protein</fullName>
    </submittedName>
</protein>
<dbReference type="Proteomes" id="UP000095087">
    <property type="component" value="Unassembled WGS sequence"/>
</dbReference>
<dbReference type="STRING" id="1177755.A7A08_02701"/>
<dbReference type="InterPro" id="IPR029063">
    <property type="entry name" value="SAM-dependent_MTases_sf"/>
</dbReference>
<sequence>MLNPVSAFLECRKIIKDGGLLIMETAYDPKEERAAIFVNTETEMVPEAYTYSVPTKTAVIGLMKLAGFDVLAVRPLSSPSRITVLGRAVPVDEVRDRTDLLKRIHEVDFCDFEFKLKDHLPPPASSSIRFTGPEGEKIIEADKYEPDFPYHPRKSARSVGSTIWSTVTGNR</sequence>
<comment type="caution">
    <text evidence="1">The sequence shown here is derived from an EMBL/GenBank/DDBJ whole genome shotgun (WGS) entry which is preliminary data.</text>
</comment>
<reference evidence="1 2" key="1">
    <citation type="submission" date="2016-07" db="EMBL/GenBank/DDBJ databases">
        <title>Draft genome sequence of Methyloligella halotolerans C2T (VKM B-2706T=CCUG 61687T=DSM 25045T), a halotolerant polyhydroxybutyrate accumulating methylotroph.</title>
        <authorList>
            <person name="Vasilenko O.V."/>
            <person name="Doronina N.V."/>
            <person name="Poroshina M.N."/>
            <person name="Tarlachkov S.V."/>
            <person name="Trotsenko Y.A."/>
        </authorList>
    </citation>
    <scope>NUCLEOTIDE SEQUENCE [LARGE SCALE GENOMIC DNA]</scope>
    <source>
        <strain evidence="1 2">VKM B-2706</strain>
    </source>
</reference>